<dbReference type="InterPro" id="IPR018114">
    <property type="entry name" value="TRYPSIN_HIS"/>
</dbReference>
<organism evidence="3 4">
    <name type="scientific">Actinomadura violacea</name>
    <dbReference type="NCBI Taxonomy" id="2819934"/>
    <lineage>
        <taxon>Bacteria</taxon>
        <taxon>Bacillati</taxon>
        <taxon>Actinomycetota</taxon>
        <taxon>Actinomycetes</taxon>
        <taxon>Streptosporangiales</taxon>
        <taxon>Thermomonosporaceae</taxon>
        <taxon>Actinomadura</taxon>
    </lineage>
</organism>
<dbReference type="InterPro" id="IPR001254">
    <property type="entry name" value="Trypsin_dom"/>
</dbReference>
<comment type="caution">
    <text evidence="3">The sequence shown here is derived from an EMBL/GenBank/DDBJ whole genome shotgun (WGS) entry which is preliminary data.</text>
</comment>
<dbReference type="SMART" id="SM00020">
    <property type="entry name" value="Tryp_SPc"/>
    <property type="match status" value="1"/>
</dbReference>
<proteinExistence type="predicted"/>
<evidence type="ECO:0000256" key="1">
    <source>
        <dbReference type="SAM" id="SignalP"/>
    </source>
</evidence>
<sequence length="243" mass="26144">MRRVRVSLLTALLLVTGSVMTSAPAFAVIGGTKSTYGPWAVRMLVDGKPACTGTAVTRQWIISASHCFFMQGQPIAGKRISFRVGSLDMRKGTTVRPLPGKRAGSARADMMLIKVSPMKVRPARLATVRVRPGLLVRQYGWGATCTGDENACQSPVLKQSDLRVVRPDDRRCRGYTEPGGSDFCMAKVSGIPAGGDSGGPVMSIGRHGTEVLLGVFDGSDRQRTAEAGEVARRLAWIRSVIRR</sequence>
<dbReference type="PROSITE" id="PS00134">
    <property type="entry name" value="TRYPSIN_HIS"/>
    <property type="match status" value="1"/>
</dbReference>
<dbReference type="EMBL" id="JAGEPF010000007">
    <property type="protein sequence ID" value="MBO2458357.1"/>
    <property type="molecule type" value="Genomic_DNA"/>
</dbReference>
<accession>A0ABS3RNW2</accession>
<reference evidence="3 4" key="1">
    <citation type="submission" date="2021-03" db="EMBL/GenBank/DDBJ databases">
        <title>Actinomadura violae sp. nov., isolated from lichen in Thailand.</title>
        <authorList>
            <person name="Kanchanasin P."/>
            <person name="Saeng-In P."/>
            <person name="Phongsopitanun W."/>
            <person name="Yuki M."/>
            <person name="Kudo T."/>
            <person name="Ohkuma M."/>
            <person name="Tanasupawat S."/>
        </authorList>
    </citation>
    <scope>NUCLEOTIDE SEQUENCE [LARGE SCALE GENOMIC DNA]</scope>
    <source>
        <strain evidence="3 4">LCR2-06</strain>
    </source>
</reference>
<dbReference type="InterPro" id="IPR051333">
    <property type="entry name" value="CLIP_Serine_Protease"/>
</dbReference>
<evidence type="ECO:0000259" key="2">
    <source>
        <dbReference type="PROSITE" id="PS50240"/>
    </source>
</evidence>
<dbReference type="PROSITE" id="PS50240">
    <property type="entry name" value="TRYPSIN_DOM"/>
    <property type="match status" value="1"/>
</dbReference>
<keyword evidence="1" id="KW-0732">Signal</keyword>
<feature type="signal peptide" evidence="1">
    <location>
        <begin position="1"/>
        <end position="27"/>
    </location>
</feature>
<gene>
    <name evidence="3" type="ORF">J4709_12350</name>
</gene>
<protein>
    <submittedName>
        <fullName evidence="3">Trypsin-like serine protease</fullName>
    </submittedName>
</protein>
<dbReference type="InterPro" id="IPR001314">
    <property type="entry name" value="Peptidase_S1A"/>
</dbReference>
<dbReference type="PANTHER" id="PTHR24260:SF136">
    <property type="entry name" value="GH08193P-RELATED"/>
    <property type="match status" value="1"/>
</dbReference>
<feature type="chain" id="PRO_5047251148" evidence="1">
    <location>
        <begin position="28"/>
        <end position="243"/>
    </location>
</feature>
<dbReference type="RefSeq" id="WP_208240325.1">
    <property type="nucleotide sequence ID" value="NZ_JAGEPF010000007.1"/>
</dbReference>
<dbReference type="InterPro" id="IPR043504">
    <property type="entry name" value="Peptidase_S1_PA_chymotrypsin"/>
</dbReference>
<dbReference type="Gene3D" id="2.40.10.10">
    <property type="entry name" value="Trypsin-like serine proteases"/>
    <property type="match status" value="1"/>
</dbReference>
<evidence type="ECO:0000313" key="3">
    <source>
        <dbReference type="EMBL" id="MBO2458357.1"/>
    </source>
</evidence>
<name>A0ABS3RNW2_9ACTN</name>
<keyword evidence="4" id="KW-1185">Reference proteome</keyword>
<dbReference type="Proteomes" id="UP000680206">
    <property type="component" value="Unassembled WGS sequence"/>
</dbReference>
<evidence type="ECO:0000313" key="4">
    <source>
        <dbReference type="Proteomes" id="UP000680206"/>
    </source>
</evidence>
<dbReference type="PANTHER" id="PTHR24260">
    <property type="match status" value="1"/>
</dbReference>
<feature type="domain" description="Peptidase S1" evidence="2">
    <location>
        <begin position="28"/>
        <end position="242"/>
    </location>
</feature>
<dbReference type="InterPro" id="IPR009003">
    <property type="entry name" value="Peptidase_S1_PA"/>
</dbReference>
<dbReference type="PRINTS" id="PR00722">
    <property type="entry name" value="CHYMOTRYPSIN"/>
</dbReference>
<dbReference type="Pfam" id="PF00089">
    <property type="entry name" value="Trypsin"/>
    <property type="match status" value="1"/>
</dbReference>
<dbReference type="SUPFAM" id="SSF50494">
    <property type="entry name" value="Trypsin-like serine proteases"/>
    <property type="match status" value="1"/>
</dbReference>